<organism evidence="1 2">
    <name type="scientific">Suillus discolor</name>
    <dbReference type="NCBI Taxonomy" id="1912936"/>
    <lineage>
        <taxon>Eukaryota</taxon>
        <taxon>Fungi</taxon>
        <taxon>Dikarya</taxon>
        <taxon>Basidiomycota</taxon>
        <taxon>Agaricomycotina</taxon>
        <taxon>Agaricomycetes</taxon>
        <taxon>Agaricomycetidae</taxon>
        <taxon>Boletales</taxon>
        <taxon>Suillineae</taxon>
        <taxon>Suillaceae</taxon>
        <taxon>Suillus</taxon>
    </lineage>
</organism>
<dbReference type="RefSeq" id="XP_041287010.1">
    <property type="nucleotide sequence ID" value="XM_041431877.1"/>
</dbReference>
<accession>A0A9P7EWS0</accession>
<evidence type="ECO:0000313" key="1">
    <source>
        <dbReference type="EMBL" id="KAG2092919.1"/>
    </source>
</evidence>
<protein>
    <submittedName>
        <fullName evidence="1">Uncharacterized protein</fullName>
    </submittedName>
</protein>
<dbReference type="OrthoDB" id="10266018at2759"/>
<comment type="caution">
    <text evidence="1">The sequence shown here is derived from an EMBL/GenBank/DDBJ whole genome shotgun (WGS) entry which is preliminary data.</text>
</comment>
<keyword evidence="2" id="KW-1185">Reference proteome</keyword>
<reference evidence="1" key="1">
    <citation type="journal article" date="2020" name="New Phytol.">
        <title>Comparative genomics reveals dynamic genome evolution in host specialist ectomycorrhizal fungi.</title>
        <authorList>
            <person name="Lofgren L.A."/>
            <person name="Nguyen N.H."/>
            <person name="Vilgalys R."/>
            <person name="Ruytinx J."/>
            <person name="Liao H.L."/>
            <person name="Branco S."/>
            <person name="Kuo A."/>
            <person name="LaButti K."/>
            <person name="Lipzen A."/>
            <person name="Andreopoulos W."/>
            <person name="Pangilinan J."/>
            <person name="Riley R."/>
            <person name="Hundley H."/>
            <person name="Na H."/>
            <person name="Barry K."/>
            <person name="Grigoriev I.V."/>
            <person name="Stajich J.E."/>
            <person name="Kennedy P.G."/>
        </authorList>
    </citation>
    <scope>NUCLEOTIDE SEQUENCE</scope>
    <source>
        <strain evidence="1">FC423</strain>
    </source>
</reference>
<proteinExistence type="predicted"/>
<name>A0A9P7EWS0_9AGAM</name>
<sequence length="57" mass="6695">MATDFWASSHYKRWIVDRATLKESRSDDLQYVDDPEYLDFFAIFFANGECNTHANAD</sequence>
<dbReference type="Proteomes" id="UP000823399">
    <property type="component" value="Unassembled WGS sequence"/>
</dbReference>
<evidence type="ECO:0000313" key="2">
    <source>
        <dbReference type="Proteomes" id="UP000823399"/>
    </source>
</evidence>
<dbReference type="AlphaFoldDB" id="A0A9P7EWS0"/>
<dbReference type="GeneID" id="64694136"/>
<gene>
    <name evidence="1" type="ORF">F5147DRAFT_585684</name>
</gene>
<dbReference type="EMBL" id="JABBWM010000087">
    <property type="protein sequence ID" value="KAG2092919.1"/>
    <property type="molecule type" value="Genomic_DNA"/>
</dbReference>